<dbReference type="Proteomes" id="UP000245119">
    <property type="component" value="Linkage Group LG5"/>
</dbReference>
<keyword evidence="2" id="KW-1185">Reference proteome</keyword>
<reference evidence="1 2" key="1">
    <citation type="submission" date="2018-04" db="EMBL/GenBank/DDBJ databases">
        <title>The genome of golden apple snail Pomacea canaliculata provides insight into stress tolerance and invasive adaptation.</title>
        <authorList>
            <person name="Liu C."/>
            <person name="Liu B."/>
            <person name="Ren Y."/>
            <person name="Zhang Y."/>
            <person name="Wang H."/>
            <person name="Li S."/>
            <person name="Jiang F."/>
            <person name="Yin L."/>
            <person name="Zhang G."/>
            <person name="Qian W."/>
            <person name="Fan W."/>
        </authorList>
    </citation>
    <scope>NUCLEOTIDE SEQUENCE [LARGE SCALE GENOMIC DNA]</scope>
    <source>
        <strain evidence="1">SZHN2017</strain>
        <tissue evidence="1">Muscle</tissue>
    </source>
</reference>
<organism evidence="1 2">
    <name type="scientific">Pomacea canaliculata</name>
    <name type="common">Golden apple snail</name>
    <dbReference type="NCBI Taxonomy" id="400727"/>
    <lineage>
        <taxon>Eukaryota</taxon>
        <taxon>Metazoa</taxon>
        <taxon>Spiralia</taxon>
        <taxon>Lophotrochozoa</taxon>
        <taxon>Mollusca</taxon>
        <taxon>Gastropoda</taxon>
        <taxon>Caenogastropoda</taxon>
        <taxon>Architaenioglossa</taxon>
        <taxon>Ampullarioidea</taxon>
        <taxon>Ampullariidae</taxon>
        <taxon>Pomacea</taxon>
    </lineage>
</organism>
<protein>
    <submittedName>
        <fullName evidence="1">Uncharacterized protein</fullName>
    </submittedName>
</protein>
<sequence>MAEGVTCNIFKEGSTARGKVSAVSSEDGARRHCARAGEEVVGKQGEASGTKIKYLLTGEPSISAD</sequence>
<dbReference type="EMBL" id="PZQS01000005">
    <property type="protein sequence ID" value="PVD29509.1"/>
    <property type="molecule type" value="Genomic_DNA"/>
</dbReference>
<dbReference type="AlphaFoldDB" id="A0A2T7P7X4"/>
<comment type="caution">
    <text evidence="1">The sequence shown here is derived from an EMBL/GenBank/DDBJ whole genome shotgun (WGS) entry which is preliminary data.</text>
</comment>
<proteinExistence type="predicted"/>
<evidence type="ECO:0000313" key="2">
    <source>
        <dbReference type="Proteomes" id="UP000245119"/>
    </source>
</evidence>
<evidence type="ECO:0000313" key="1">
    <source>
        <dbReference type="EMBL" id="PVD29509.1"/>
    </source>
</evidence>
<name>A0A2T7P7X4_POMCA</name>
<accession>A0A2T7P7X4</accession>
<gene>
    <name evidence="1" type="ORF">C0Q70_08760</name>
</gene>